<accession>A0A4Q5LNM6</accession>
<proteinExistence type="inferred from homology"/>
<evidence type="ECO:0000313" key="11">
    <source>
        <dbReference type="Proteomes" id="UP000293331"/>
    </source>
</evidence>
<feature type="active site" description="Proton acceptor" evidence="6">
    <location>
        <position position="45"/>
    </location>
</feature>
<feature type="chain" id="PRO_5020193737" evidence="9">
    <location>
        <begin position="24"/>
        <end position="338"/>
    </location>
</feature>
<keyword evidence="9" id="KW-0732">Signal</keyword>
<evidence type="ECO:0000313" key="10">
    <source>
        <dbReference type="EMBL" id="RYU90919.1"/>
    </source>
</evidence>
<dbReference type="Proteomes" id="UP000293331">
    <property type="component" value="Unassembled WGS sequence"/>
</dbReference>
<evidence type="ECO:0000256" key="7">
    <source>
        <dbReference type="PIRSR" id="PIRSR606710-2"/>
    </source>
</evidence>
<dbReference type="InterPro" id="IPR006710">
    <property type="entry name" value="Glyco_hydro_43"/>
</dbReference>
<dbReference type="RefSeq" id="WP_129876468.1">
    <property type="nucleotide sequence ID" value="NZ_SEWG01000003.1"/>
</dbReference>
<dbReference type="InterPro" id="IPR023296">
    <property type="entry name" value="Glyco_hydro_beta-prop_sf"/>
</dbReference>
<dbReference type="CDD" id="cd08991">
    <property type="entry name" value="GH43_HoAraf43-like"/>
    <property type="match status" value="1"/>
</dbReference>
<dbReference type="OrthoDB" id="3308423at2"/>
<dbReference type="PANTHER" id="PTHR43772">
    <property type="entry name" value="ENDO-1,4-BETA-XYLANASE"/>
    <property type="match status" value="1"/>
</dbReference>
<keyword evidence="4" id="KW-0119">Carbohydrate metabolism</keyword>
<protein>
    <submittedName>
        <fullName evidence="10">Beta-xylosidase</fullName>
    </submittedName>
</protein>
<dbReference type="GO" id="GO:0004553">
    <property type="term" value="F:hydrolase activity, hydrolyzing O-glycosyl compounds"/>
    <property type="evidence" value="ECO:0007669"/>
    <property type="project" value="InterPro"/>
</dbReference>
<keyword evidence="2" id="KW-0858">Xylan degradation</keyword>
<organism evidence="10 11">
    <name type="scientific">Mucilaginibacter terrigena</name>
    <dbReference type="NCBI Taxonomy" id="2492395"/>
    <lineage>
        <taxon>Bacteria</taxon>
        <taxon>Pseudomonadati</taxon>
        <taxon>Bacteroidota</taxon>
        <taxon>Sphingobacteriia</taxon>
        <taxon>Sphingobacteriales</taxon>
        <taxon>Sphingobacteriaceae</taxon>
        <taxon>Mucilaginibacter</taxon>
    </lineage>
</organism>
<evidence type="ECO:0000256" key="5">
    <source>
        <dbReference type="ARBA" id="ARBA00023295"/>
    </source>
</evidence>
<keyword evidence="3 8" id="KW-0378">Hydrolase</keyword>
<dbReference type="Gene3D" id="2.115.10.20">
    <property type="entry name" value="Glycosyl hydrolase domain, family 43"/>
    <property type="match status" value="1"/>
</dbReference>
<dbReference type="GO" id="GO:0045493">
    <property type="term" value="P:xylan catabolic process"/>
    <property type="evidence" value="ECO:0007669"/>
    <property type="project" value="UniProtKB-KW"/>
</dbReference>
<keyword evidence="5 8" id="KW-0326">Glycosidase</keyword>
<feature type="signal peptide" evidence="9">
    <location>
        <begin position="1"/>
        <end position="23"/>
    </location>
</feature>
<evidence type="ECO:0000256" key="9">
    <source>
        <dbReference type="SAM" id="SignalP"/>
    </source>
</evidence>
<gene>
    <name evidence="10" type="ORF">EWM62_09810</name>
</gene>
<keyword evidence="11" id="KW-1185">Reference proteome</keyword>
<comment type="caution">
    <text evidence="10">The sequence shown here is derived from an EMBL/GenBank/DDBJ whole genome shotgun (WGS) entry which is preliminary data.</text>
</comment>
<sequence length="338" mass="37068">MLKQYLFGLLVIFLVGSCAKKSATPPKVKGQDTVAVVKKQMYQADPTVFYHGGTYYLYGTNDVNADIGFLVYTSKDMKNWTIPPGTKNGYALINGDSYGTAGFWAPQVFYANNKFYMAYTANENIAIAQSDSPVGPFVQTVKQALPATAKQIDPFVFFDTDGKAYLYHVRLQNGNRIYVAELNEDYTGIKANTLTECITAVTNSQPWEKTAGASVTEGPTVIKRNGLYYLFYSANDFRSVDYAVGYAVSSSPLGPWVKYTGNPIISKANLKYNGPGHGDLFTDANGNFNYVLHVHNSATVVIPRKTAIVSGKFTANGAGADKFEIDPATFKQLTYTDK</sequence>
<feature type="active site" description="Proton donor" evidence="6">
    <location>
        <position position="217"/>
    </location>
</feature>
<dbReference type="SUPFAM" id="SSF75005">
    <property type="entry name" value="Arabinanase/levansucrase/invertase"/>
    <property type="match status" value="1"/>
</dbReference>
<evidence type="ECO:0000256" key="6">
    <source>
        <dbReference type="PIRSR" id="PIRSR606710-1"/>
    </source>
</evidence>
<dbReference type="PROSITE" id="PS51257">
    <property type="entry name" value="PROKAR_LIPOPROTEIN"/>
    <property type="match status" value="1"/>
</dbReference>
<dbReference type="PANTHER" id="PTHR43772:SF2">
    <property type="entry name" value="PUTATIVE (AFU_ORTHOLOGUE AFUA_2G04480)-RELATED"/>
    <property type="match status" value="1"/>
</dbReference>
<evidence type="ECO:0000256" key="2">
    <source>
        <dbReference type="ARBA" id="ARBA00022651"/>
    </source>
</evidence>
<name>A0A4Q5LNM6_9SPHI</name>
<evidence type="ECO:0000256" key="8">
    <source>
        <dbReference type="RuleBase" id="RU361187"/>
    </source>
</evidence>
<dbReference type="EMBL" id="SEWG01000003">
    <property type="protein sequence ID" value="RYU90919.1"/>
    <property type="molecule type" value="Genomic_DNA"/>
</dbReference>
<feature type="site" description="Important for catalytic activity, responsible for pKa modulation of the active site Glu and correct orientation of both the proton donor and substrate" evidence="7">
    <location>
        <position position="153"/>
    </location>
</feature>
<dbReference type="AlphaFoldDB" id="A0A4Q5LNM6"/>
<dbReference type="InterPro" id="IPR052176">
    <property type="entry name" value="Glycosyl_Hydrlase_43_Enz"/>
</dbReference>
<evidence type="ECO:0000256" key="4">
    <source>
        <dbReference type="ARBA" id="ARBA00023277"/>
    </source>
</evidence>
<evidence type="ECO:0000256" key="1">
    <source>
        <dbReference type="ARBA" id="ARBA00009865"/>
    </source>
</evidence>
<comment type="similarity">
    <text evidence="1 8">Belongs to the glycosyl hydrolase 43 family.</text>
</comment>
<evidence type="ECO:0000256" key="3">
    <source>
        <dbReference type="ARBA" id="ARBA00022801"/>
    </source>
</evidence>
<reference evidence="10 11" key="1">
    <citation type="submission" date="2019-02" db="EMBL/GenBank/DDBJ databases">
        <title>Bacterial novel species Mucilaginibacter sp. 17JY9-4 isolated from soil.</title>
        <authorList>
            <person name="Jung H.-Y."/>
        </authorList>
    </citation>
    <scope>NUCLEOTIDE SEQUENCE [LARGE SCALE GENOMIC DNA]</scope>
    <source>
        <strain evidence="10 11">17JY9-4</strain>
    </source>
</reference>
<dbReference type="Pfam" id="PF04616">
    <property type="entry name" value="Glyco_hydro_43"/>
    <property type="match status" value="1"/>
</dbReference>
<keyword evidence="2" id="KW-0624">Polysaccharide degradation</keyword>